<keyword evidence="6" id="KW-0812">Transmembrane</keyword>
<dbReference type="PROSITE" id="PS50109">
    <property type="entry name" value="HIS_KIN"/>
    <property type="match status" value="1"/>
</dbReference>
<evidence type="ECO:0000259" key="7">
    <source>
        <dbReference type="PROSITE" id="PS50109"/>
    </source>
</evidence>
<name>A0A7Y3VYB3_9FLAO</name>
<dbReference type="PANTHER" id="PTHR43047:SF72">
    <property type="entry name" value="OSMOSENSING HISTIDINE PROTEIN KINASE SLN1"/>
    <property type="match status" value="1"/>
</dbReference>
<dbReference type="SUPFAM" id="SSF55874">
    <property type="entry name" value="ATPase domain of HSP90 chaperone/DNA topoisomerase II/histidine kinase"/>
    <property type="match status" value="1"/>
</dbReference>
<keyword evidence="4" id="KW-0808">Transferase</keyword>
<dbReference type="InterPro" id="IPR005467">
    <property type="entry name" value="His_kinase_dom"/>
</dbReference>
<organism evidence="8 9">
    <name type="scientific">Flavobacterium rivulicola</name>
    <dbReference type="NCBI Taxonomy" id="2732161"/>
    <lineage>
        <taxon>Bacteria</taxon>
        <taxon>Pseudomonadati</taxon>
        <taxon>Bacteroidota</taxon>
        <taxon>Flavobacteriia</taxon>
        <taxon>Flavobacteriales</taxon>
        <taxon>Flavobacteriaceae</taxon>
        <taxon>Flavobacterium</taxon>
    </lineage>
</organism>
<dbReference type="InterPro" id="IPR036097">
    <property type="entry name" value="HisK_dim/P_sf"/>
</dbReference>
<evidence type="ECO:0000256" key="2">
    <source>
        <dbReference type="ARBA" id="ARBA00012438"/>
    </source>
</evidence>
<protein>
    <recommendedName>
        <fullName evidence="2">histidine kinase</fullName>
        <ecNumber evidence="2">2.7.13.3</ecNumber>
    </recommendedName>
</protein>
<sequence length="576" mass="65330">MNAIFLKKLKFEDRKVVHYTLLVCIILLQLIAVLIWYNETANENKIEASFESIDHANQVNGFTGKVNNAIIQSQESFNDYISTKNPKALDRYLGSLKVTSSLIDSLAFTTKNHEAFKTILAKRDKVTADILLLKSSIDSVISRQIHPNHEDVVAPFRFDRLNYNKVLDSIDTNTSIKIDSISRKGLLARLLAAFSGKIEIQKEQLNTVITMKYKDKVKTGTLEEQMKYLISTSNKYYAAEFGKLQSAFLNLRKKDLELVKFNTELLLLSQTTLPYFTNAAQELKLNSQQDLKDQLATNKAIRNYSIVAVLFLMFVVSLILFGFTRLAFEYEKRLTTAQEKIRQSLNFKNRIMGMISHEIRSPLSIIAIYSQKISATVKDNEIKETFNSVQFTTNSLLLLSNQILEYSKAENHRLTLKNKNFYLKTELEQIITAMTSLVESKGNKLKLSSNMQTDYEVYSDVAKMHQLFYNIIGNANKFTEKGLIEVTINQKNTSDYEVNLQVTIEDNGIGIAAGDLANIFESYYQGTVSNNVNDLGVGLGLNLCKEIVELFEGKIEVESQEGQGTKIVFDLVLSKV</sequence>
<gene>
    <name evidence="8" type="ORF">HKT18_04665</name>
</gene>
<dbReference type="Gene3D" id="3.30.565.10">
    <property type="entry name" value="Histidine kinase-like ATPase, C-terminal domain"/>
    <property type="match status" value="1"/>
</dbReference>
<keyword evidence="9" id="KW-1185">Reference proteome</keyword>
<reference evidence="8 9" key="1">
    <citation type="submission" date="2020-05" db="EMBL/GenBank/DDBJ databases">
        <title>Draft genome of Flavobacterium sp. IMCC34852.</title>
        <authorList>
            <person name="Song J."/>
            <person name="Cho J.-C."/>
        </authorList>
    </citation>
    <scope>NUCLEOTIDE SEQUENCE [LARGE SCALE GENOMIC DNA]</scope>
    <source>
        <strain evidence="8 9">IMCC34852</strain>
    </source>
</reference>
<comment type="caution">
    <text evidence="8">The sequence shown here is derived from an EMBL/GenBank/DDBJ whole genome shotgun (WGS) entry which is preliminary data.</text>
</comment>
<dbReference type="RefSeq" id="WP_171221717.1">
    <property type="nucleotide sequence ID" value="NZ_CP121446.1"/>
</dbReference>
<accession>A0A7Y3VYB3</accession>
<evidence type="ECO:0000313" key="8">
    <source>
        <dbReference type="EMBL" id="NNT71505.1"/>
    </source>
</evidence>
<dbReference type="Proteomes" id="UP000536509">
    <property type="component" value="Unassembled WGS sequence"/>
</dbReference>
<evidence type="ECO:0000256" key="6">
    <source>
        <dbReference type="SAM" id="Phobius"/>
    </source>
</evidence>
<dbReference type="EC" id="2.7.13.3" evidence="2"/>
<dbReference type="InterPro" id="IPR003594">
    <property type="entry name" value="HATPase_dom"/>
</dbReference>
<keyword evidence="3" id="KW-0597">Phosphoprotein</keyword>
<comment type="catalytic activity">
    <reaction evidence="1">
        <text>ATP + protein L-histidine = ADP + protein N-phospho-L-histidine.</text>
        <dbReference type="EC" id="2.7.13.3"/>
    </reaction>
</comment>
<dbReference type="GO" id="GO:0000155">
    <property type="term" value="F:phosphorelay sensor kinase activity"/>
    <property type="evidence" value="ECO:0007669"/>
    <property type="project" value="InterPro"/>
</dbReference>
<proteinExistence type="predicted"/>
<keyword evidence="5 8" id="KW-0418">Kinase</keyword>
<dbReference type="GO" id="GO:0005886">
    <property type="term" value="C:plasma membrane"/>
    <property type="evidence" value="ECO:0007669"/>
    <property type="project" value="TreeGrafter"/>
</dbReference>
<dbReference type="InterPro" id="IPR004358">
    <property type="entry name" value="Sig_transdc_His_kin-like_C"/>
</dbReference>
<dbReference type="EMBL" id="JABEVX010000002">
    <property type="protein sequence ID" value="NNT71505.1"/>
    <property type="molecule type" value="Genomic_DNA"/>
</dbReference>
<dbReference type="SUPFAM" id="SSF47384">
    <property type="entry name" value="Homodimeric domain of signal transducing histidine kinase"/>
    <property type="match status" value="1"/>
</dbReference>
<feature type="domain" description="Histidine kinase" evidence="7">
    <location>
        <begin position="354"/>
        <end position="575"/>
    </location>
</feature>
<dbReference type="InterPro" id="IPR036890">
    <property type="entry name" value="HATPase_C_sf"/>
</dbReference>
<feature type="transmembrane region" description="Helical" evidence="6">
    <location>
        <begin position="304"/>
        <end position="323"/>
    </location>
</feature>
<keyword evidence="6" id="KW-0472">Membrane</keyword>
<dbReference type="PANTHER" id="PTHR43047">
    <property type="entry name" value="TWO-COMPONENT HISTIDINE PROTEIN KINASE"/>
    <property type="match status" value="1"/>
</dbReference>
<dbReference type="PRINTS" id="PR00344">
    <property type="entry name" value="BCTRLSENSOR"/>
</dbReference>
<evidence type="ECO:0000256" key="3">
    <source>
        <dbReference type="ARBA" id="ARBA00022553"/>
    </source>
</evidence>
<feature type="transmembrane region" description="Helical" evidence="6">
    <location>
        <begin position="16"/>
        <end position="37"/>
    </location>
</feature>
<keyword evidence="6" id="KW-1133">Transmembrane helix</keyword>
<evidence type="ECO:0000256" key="4">
    <source>
        <dbReference type="ARBA" id="ARBA00022679"/>
    </source>
</evidence>
<dbReference type="InterPro" id="IPR003661">
    <property type="entry name" value="HisK_dim/P_dom"/>
</dbReference>
<dbReference type="CDD" id="cd00082">
    <property type="entry name" value="HisKA"/>
    <property type="match status" value="1"/>
</dbReference>
<dbReference type="Pfam" id="PF02518">
    <property type="entry name" value="HATPase_c"/>
    <property type="match status" value="1"/>
</dbReference>
<evidence type="ECO:0000256" key="5">
    <source>
        <dbReference type="ARBA" id="ARBA00022777"/>
    </source>
</evidence>
<dbReference type="AlphaFoldDB" id="A0A7Y3VYB3"/>
<dbReference type="Pfam" id="PF00512">
    <property type="entry name" value="HisKA"/>
    <property type="match status" value="1"/>
</dbReference>
<dbReference type="Gene3D" id="1.10.287.130">
    <property type="match status" value="1"/>
</dbReference>
<evidence type="ECO:0000256" key="1">
    <source>
        <dbReference type="ARBA" id="ARBA00000085"/>
    </source>
</evidence>
<dbReference type="SMART" id="SM00387">
    <property type="entry name" value="HATPase_c"/>
    <property type="match status" value="1"/>
</dbReference>
<evidence type="ECO:0000313" key="9">
    <source>
        <dbReference type="Proteomes" id="UP000536509"/>
    </source>
</evidence>
<dbReference type="GO" id="GO:0009927">
    <property type="term" value="F:histidine phosphotransfer kinase activity"/>
    <property type="evidence" value="ECO:0007669"/>
    <property type="project" value="TreeGrafter"/>
</dbReference>
<dbReference type="SMART" id="SM00388">
    <property type="entry name" value="HisKA"/>
    <property type="match status" value="1"/>
</dbReference>